<dbReference type="PANTHER" id="PTHR17271">
    <property type="entry name" value="PLECKSTRIN HOMOLOGY PH DOMAIN-CONTAINING PROTEIN"/>
    <property type="match status" value="1"/>
</dbReference>
<dbReference type="GO" id="GO:0015629">
    <property type="term" value="C:actin cytoskeleton"/>
    <property type="evidence" value="ECO:0007669"/>
    <property type="project" value="TreeGrafter"/>
</dbReference>
<dbReference type="InterPro" id="IPR052223">
    <property type="entry name" value="Actin_Cytoskeleton_Reg"/>
</dbReference>
<dbReference type="SUPFAM" id="SSF50729">
    <property type="entry name" value="PH domain-like"/>
    <property type="match status" value="1"/>
</dbReference>
<evidence type="ECO:0000259" key="2">
    <source>
        <dbReference type="PROSITE" id="PS50003"/>
    </source>
</evidence>
<dbReference type="GO" id="GO:0051015">
    <property type="term" value="F:actin filament binding"/>
    <property type="evidence" value="ECO:0007669"/>
    <property type="project" value="TreeGrafter"/>
</dbReference>
<feature type="compositionally biased region" description="Low complexity" evidence="1">
    <location>
        <begin position="330"/>
        <end position="349"/>
    </location>
</feature>
<feature type="region of interest" description="Disordered" evidence="1">
    <location>
        <begin position="187"/>
        <end position="226"/>
    </location>
</feature>
<feature type="compositionally biased region" description="Basic and acidic residues" evidence="1">
    <location>
        <begin position="194"/>
        <end position="205"/>
    </location>
</feature>
<organism evidence="3 4">
    <name type="scientific">Brachionus plicatilis</name>
    <name type="common">Marine rotifer</name>
    <name type="synonym">Brachionus muelleri</name>
    <dbReference type="NCBI Taxonomy" id="10195"/>
    <lineage>
        <taxon>Eukaryota</taxon>
        <taxon>Metazoa</taxon>
        <taxon>Spiralia</taxon>
        <taxon>Gnathifera</taxon>
        <taxon>Rotifera</taxon>
        <taxon>Eurotatoria</taxon>
        <taxon>Monogononta</taxon>
        <taxon>Pseudotrocha</taxon>
        <taxon>Ploima</taxon>
        <taxon>Brachionidae</taxon>
        <taxon>Brachionus</taxon>
    </lineage>
</organism>
<keyword evidence="4" id="KW-1185">Reference proteome</keyword>
<evidence type="ECO:0000256" key="1">
    <source>
        <dbReference type="SAM" id="MobiDB-lite"/>
    </source>
</evidence>
<dbReference type="PROSITE" id="PS50003">
    <property type="entry name" value="PH_DOMAIN"/>
    <property type="match status" value="1"/>
</dbReference>
<dbReference type="OrthoDB" id="9942268at2759"/>
<dbReference type="InterPro" id="IPR011993">
    <property type="entry name" value="PH-like_dom_sf"/>
</dbReference>
<feature type="compositionally biased region" description="Low complexity" evidence="1">
    <location>
        <begin position="312"/>
        <end position="321"/>
    </location>
</feature>
<feature type="compositionally biased region" description="Polar residues" evidence="1">
    <location>
        <begin position="264"/>
        <end position="295"/>
    </location>
</feature>
<dbReference type="PANTHER" id="PTHR17271:SF1">
    <property type="entry name" value="PROTEIN OUTSPREAD"/>
    <property type="match status" value="1"/>
</dbReference>
<gene>
    <name evidence="3" type="ORF">BpHYR1_052470</name>
</gene>
<dbReference type="Pfam" id="PF00169">
    <property type="entry name" value="PH"/>
    <property type="match status" value="1"/>
</dbReference>
<dbReference type="EMBL" id="REGN01005545">
    <property type="protein sequence ID" value="RNA12967.1"/>
    <property type="molecule type" value="Genomic_DNA"/>
</dbReference>
<feature type="compositionally biased region" description="Low complexity" evidence="1">
    <location>
        <begin position="380"/>
        <end position="391"/>
    </location>
</feature>
<comment type="caution">
    <text evidence="3">The sequence shown here is derived from an EMBL/GenBank/DDBJ whole genome shotgun (WGS) entry which is preliminary data.</text>
</comment>
<evidence type="ECO:0000313" key="4">
    <source>
        <dbReference type="Proteomes" id="UP000276133"/>
    </source>
</evidence>
<protein>
    <submittedName>
        <fullName evidence="3">Outspread isoform X2</fullName>
    </submittedName>
</protein>
<feature type="domain" description="PH" evidence="2">
    <location>
        <begin position="61"/>
        <end position="169"/>
    </location>
</feature>
<feature type="region of interest" description="Disordered" evidence="1">
    <location>
        <begin position="259"/>
        <end position="295"/>
    </location>
</feature>
<sequence length="524" mass="60127">MKPATEKRLSAGTEFGSINQLSLGNKKTLNVVKTALSKHANPVPCDLCEELMKNIKGSNRKVWKFGYLFIAPSDLELNKTKRWQWRFFVFYDDGELTYSLDDNPLTVPQGRINMSMCEHIAELSNKADFVSYPNSLCLKFAKPSKDMYIAAGNYEEMIKWKEVICSYASKCQKKNFLLISQKLEDEIETENENVPERDTTEKNESQEEESKEQTSSESVSDDSNRRLSYKEDDLIRKQRLKENLNQLLIEYKHEEEANMKKMSKQIQQNRQSLPQTSRNKSSAFSLVAPPTNNSAFRPVNSLTNLLSNQNSLPLQSNKLNKTQSSSAMISSNKNNSPSSSCSWSSSAKPRPSEDYKKPCLISPRKPTIEEDSQPASPNLSSSSSSSTSSTKSLTIRVQTDLKQQQQELDATLRNIEIIDLTKNSSHSTNSANSKRRTNNLIGYLWKLKDSNPTENTSNQFNKYWFSLNMNLCCLIYWNDKYEQDIGKFPIDFFLKQIKTLKKICYYYLFQKLRQISNSLKSVYN</sequence>
<name>A0A3M7QNG3_BRAPC</name>
<dbReference type="AlphaFoldDB" id="A0A3M7QNG3"/>
<proteinExistence type="predicted"/>
<dbReference type="InterPro" id="IPR001849">
    <property type="entry name" value="PH_domain"/>
</dbReference>
<dbReference type="SMART" id="SM00233">
    <property type="entry name" value="PH"/>
    <property type="match status" value="1"/>
</dbReference>
<accession>A0A3M7QNG3</accession>
<evidence type="ECO:0000313" key="3">
    <source>
        <dbReference type="EMBL" id="RNA12967.1"/>
    </source>
</evidence>
<dbReference type="STRING" id="10195.A0A3M7QNG3"/>
<dbReference type="Gene3D" id="2.30.29.30">
    <property type="entry name" value="Pleckstrin-homology domain (PH domain)/Phosphotyrosine-binding domain (PTB)"/>
    <property type="match status" value="1"/>
</dbReference>
<dbReference type="Proteomes" id="UP000276133">
    <property type="component" value="Unassembled WGS sequence"/>
</dbReference>
<reference evidence="3 4" key="1">
    <citation type="journal article" date="2018" name="Sci. Rep.">
        <title>Genomic signatures of local adaptation to the degree of environmental predictability in rotifers.</title>
        <authorList>
            <person name="Franch-Gras L."/>
            <person name="Hahn C."/>
            <person name="Garcia-Roger E.M."/>
            <person name="Carmona M.J."/>
            <person name="Serra M."/>
            <person name="Gomez A."/>
        </authorList>
    </citation>
    <scope>NUCLEOTIDE SEQUENCE [LARGE SCALE GENOMIC DNA]</scope>
    <source>
        <strain evidence="3">HYR1</strain>
    </source>
</reference>
<feature type="region of interest" description="Disordered" evidence="1">
    <location>
        <begin position="312"/>
        <end position="391"/>
    </location>
</feature>